<proteinExistence type="predicted"/>
<feature type="compositionally biased region" description="Acidic residues" evidence="1">
    <location>
        <begin position="52"/>
        <end position="63"/>
    </location>
</feature>
<name>A0A099NV35_PICKU</name>
<dbReference type="PANTHER" id="PTHR22684">
    <property type="entry name" value="NULP1-RELATED"/>
    <property type="match status" value="1"/>
</dbReference>
<feature type="region of interest" description="Disordered" evidence="1">
    <location>
        <begin position="147"/>
        <end position="177"/>
    </location>
</feature>
<evidence type="ECO:0000313" key="3">
    <source>
        <dbReference type="Proteomes" id="UP000029867"/>
    </source>
</evidence>
<feature type="compositionally biased region" description="Basic residues" evidence="1">
    <location>
        <begin position="1"/>
        <end position="11"/>
    </location>
</feature>
<dbReference type="InterPro" id="IPR011990">
    <property type="entry name" value="TPR-like_helical_dom_sf"/>
</dbReference>
<dbReference type="Pfam" id="PF04910">
    <property type="entry name" value="Tcf25"/>
    <property type="match status" value="1"/>
</dbReference>
<feature type="compositionally biased region" description="Basic and acidic residues" evidence="1">
    <location>
        <begin position="64"/>
        <end position="75"/>
    </location>
</feature>
<feature type="compositionally biased region" description="Basic residues" evidence="1">
    <location>
        <begin position="92"/>
        <end position="107"/>
    </location>
</feature>
<dbReference type="InterPro" id="IPR006994">
    <property type="entry name" value="TCF25/Rqc1"/>
</dbReference>
<feature type="region of interest" description="Disordered" evidence="1">
    <location>
        <begin position="1"/>
        <end position="116"/>
    </location>
</feature>
<comment type="caution">
    <text evidence="2">The sequence shown here is derived from an EMBL/GenBank/DDBJ whole genome shotgun (WGS) entry which is preliminary data.</text>
</comment>
<evidence type="ECO:0000256" key="1">
    <source>
        <dbReference type="SAM" id="MobiDB-lite"/>
    </source>
</evidence>
<organism evidence="2 3">
    <name type="scientific">Pichia kudriavzevii</name>
    <name type="common">Yeast</name>
    <name type="synonym">Issatchenkia orientalis</name>
    <dbReference type="NCBI Taxonomy" id="4909"/>
    <lineage>
        <taxon>Eukaryota</taxon>
        <taxon>Fungi</taxon>
        <taxon>Dikarya</taxon>
        <taxon>Ascomycota</taxon>
        <taxon>Saccharomycotina</taxon>
        <taxon>Pichiomycetes</taxon>
        <taxon>Pichiales</taxon>
        <taxon>Pichiaceae</taxon>
        <taxon>Pichia</taxon>
    </lineage>
</organism>
<dbReference type="HOGENOM" id="CLU_008321_1_1_1"/>
<dbReference type="GO" id="GO:1990116">
    <property type="term" value="P:ribosome-associated ubiquitin-dependent protein catabolic process"/>
    <property type="evidence" value="ECO:0007669"/>
    <property type="project" value="EnsemblFungi"/>
</dbReference>
<evidence type="ECO:0008006" key="4">
    <source>
        <dbReference type="Google" id="ProtNLM"/>
    </source>
</evidence>
<dbReference type="PANTHER" id="PTHR22684:SF0">
    <property type="entry name" value="RIBOSOME QUALITY CONTROL COMPLEX SUBUNIT TCF25"/>
    <property type="match status" value="1"/>
</dbReference>
<gene>
    <name evidence="2" type="ORF">JL09_g4416</name>
</gene>
<accession>A0A099NV35</accession>
<dbReference type="Proteomes" id="UP000029867">
    <property type="component" value="Unassembled WGS sequence"/>
</dbReference>
<feature type="compositionally biased region" description="Acidic residues" evidence="1">
    <location>
        <begin position="155"/>
        <end position="167"/>
    </location>
</feature>
<reference evidence="3" key="1">
    <citation type="journal article" date="2014" name="Microb. Cell Fact.">
        <title>Exploiting Issatchenkia orientalis SD108 for succinic acid production.</title>
        <authorList>
            <person name="Xiao H."/>
            <person name="Shao Z."/>
            <person name="Jiang Y."/>
            <person name="Dole S."/>
            <person name="Zhao H."/>
        </authorList>
    </citation>
    <scope>NUCLEOTIDE SEQUENCE [LARGE SCALE GENOMIC DNA]</scope>
    <source>
        <strain evidence="3">SD108</strain>
    </source>
</reference>
<dbReference type="GO" id="GO:0072344">
    <property type="term" value="P:rescue of stalled ribosome"/>
    <property type="evidence" value="ECO:0007669"/>
    <property type="project" value="EnsemblFungi"/>
</dbReference>
<feature type="compositionally biased region" description="Basic and acidic residues" evidence="1">
    <location>
        <begin position="82"/>
        <end position="91"/>
    </location>
</feature>
<dbReference type="SUPFAM" id="SSF48452">
    <property type="entry name" value="TPR-like"/>
    <property type="match status" value="1"/>
</dbReference>
<dbReference type="EMBL" id="JQFK01000071">
    <property type="protein sequence ID" value="KGK36435.1"/>
    <property type="molecule type" value="Genomic_DNA"/>
</dbReference>
<dbReference type="GO" id="GO:1990112">
    <property type="term" value="C:RQC complex"/>
    <property type="evidence" value="ECO:0007669"/>
    <property type="project" value="EnsemblFungi"/>
</dbReference>
<evidence type="ECO:0000313" key="2">
    <source>
        <dbReference type="EMBL" id="KGK36435.1"/>
    </source>
</evidence>
<dbReference type="VEuPathDB" id="FungiDB:C5L36_0B07720"/>
<dbReference type="AlphaFoldDB" id="A0A099NV35"/>
<dbReference type="GO" id="GO:0030674">
    <property type="term" value="F:protein-macromolecule adaptor activity"/>
    <property type="evidence" value="ECO:0007669"/>
    <property type="project" value="EnsemblFungi"/>
</dbReference>
<protein>
    <recommendedName>
        <fullName evidence="4">Ribosome quality control complex subunit 1</fullName>
    </recommendedName>
</protein>
<dbReference type="eggNOG" id="KOG2422">
    <property type="taxonomic scope" value="Eukaryota"/>
</dbReference>
<sequence length="684" mass="78886">MSSRALRRLKKGSLEDELERYQKKIDSNSEESEDDAVMSRPSNAFAFLPTDDHEDDASSQEEDKETKSDEKKDGCTRGVRPILHERVDEKFKKKSQSKKQQKKKNKSKSNNVMSSIDDIDDYELDRLLEKVKLDDANRRQGFADVDGLHSHLSSEESEGDDSVDDSTEEKLPPWPIYTPGGKLLTSKKLKRCSNLLEFDVRDLNPDREYENLFGKLSTAAIDDADSTASSSVSPEVLGQIRKLAKRVRGWSGRDHRSIPGTTRKLKLTKIKDDWLPIPRKPLSMEEMSKDDLLNLYTTKFKNDWKDVLIEDINKDYKYGIRYYNINQGPTFSVASVTEFFMSVVVQPDHESLIRLLQKSPYSIETILQVALILQRQGDNSNTNGLIERALFLFDWSLPNNLELGDGNTRLPFEFFLNRQIYLTIFRYITVLTQKSILFTAFTYCKLLLSFDPREDPYGVRYFIDFYAFVSDEFQYLIDFANSPLCQVYEEWLTAPILYTVSLCYYKLGKTEEAREALKNAYIKHPYVGHHILEKLGDYDHPWLLADVNNTVKITTALYLVRLDALVEDSSLKSWLVKQLRHCIETIGKPNLNAYHANNLEQIPVNLLRHAVLSNESSVMAKIPESFWSENDVYEFDVLPPKVGTTIYNYVDENQISAGVMSSSMQAEEIRQFENLLQQQIRENN</sequence>